<keyword evidence="4" id="KW-1185">Reference proteome</keyword>
<feature type="signal peptide" evidence="1">
    <location>
        <begin position="1"/>
        <end position="30"/>
    </location>
</feature>
<dbReference type="PROSITE" id="PS51257">
    <property type="entry name" value="PROKAR_LIPOPROTEIN"/>
    <property type="match status" value="1"/>
</dbReference>
<feature type="domain" description="DUF305" evidence="2">
    <location>
        <begin position="43"/>
        <end position="195"/>
    </location>
</feature>
<evidence type="ECO:0000256" key="1">
    <source>
        <dbReference type="SAM" id="SignalP"/>
    </source>
</evidence>
<name>A0ABQ3EVQ1_9ACTN</name>
<comment type="caution">
    <text evidence="3">The sequence shown here is derived from an EMBL/GenBank/DDBJ whole genome shotgun (WGS) entry which is preliminary data.</text>
</comment>
<organism evidence="3 4">
    <name type="scientific">Streptomyces cirratus</name>
    <dbReference type="NCBI Taxonomy" id="68187"/>
    <lineage>
        <taxon>Bacteria</taxon>
        <taxon>Bacillati</taxon>
        <taxon>Actinomycetota</taxon>
        <taxon>Actinomycetes</taxon>
        <taxon>Kitasatosporales</taxon>
        <taxon>Streptomycetaceae</taxon>
        <taxon>Streptomyces</taxon>
    </lineage>
</organism>
<dbReference type="InterPro" id="IPR005183">
    <property type="entry name" value="DUF305_CopM-like"/>
</dbReference>
<proteinExistence type="predicted"/>
<dbReference type="PANTHER" id="PTHR36933">
    <property type="entry name" value="SLL0788 PROTEIN"/>
    <property type="match status" value="1"/>
</dbReference>
<evidence type="ECO:0000259" key="2">
    <source>
        <dbReference type="Pfam" id="PF03713"/>
    </source>
</evidence>
<gene>
    <name evidence="3" type="ORF">GCM10010347_33770</name>
</gene>
<dbReference type="InterPro" id="IPR012347">
    <property type="entry name" value="Ferritin-like"/>
</dbReference>
<keyword evidence="1" id="KW-0732">Signal</keyword>
<feature type="chain" id="PRO_5045945203" evidence="1">
    <location>
        <begin position="31"/>
        <end position="198"/>
    </location>
</feature>
<dbReference type="Gene3D" id="1.20.1260.10">
    <property type="match status" value="1"/>
</dbReference>
<keyword evidence="3" id="KW-0449">Lipoprotein</keyword>
<dbReference type="PANTHER" id="PTHR36933:SF1">
    <property type="entry name" value="SLL0788 PROTEIN"/>
    <property type="match status" value="1"/>
</dbReference>
<dbReference type="Pfam" id="PF03713">
    <property type="entry name" value="DUF305"/>
    <property type="match status" value="1"/>
</dbReference>
<protein>
    <submittedName>
        <fullName evidence="3">Lipoprotein</fullName>
    </submittedName>
</protein>
<dbReference type="Proteomes" id="UP000642673">
    <property type="component" value="Unassembled WGS sequence"/>
</dbReference>
<dbReference type="RefSeq" id="WP_190184976.1">
    <property type="nucleotide sequence ID" value="NZ_BMVP01000005.1"/>
</dbReference>
<reference evidence="4" key="1">
    <citation type="journal article" date="2019" name="Int. J. Syst. Evol. Microbiol.">
        <title>The Global Catalogue of Microorganisms (GCM) 10K type strain sequencing project: providing services to taxonomists for standard genome sequencing and annotation.</title>
        <authorList>
            <consortium name="The Broad Institute Genomics Platform"/>
            <consortium name="The Broad Institute Genome Sequencing Center for Infectious Disease"/>
            <person name="Wu L."/>
            <person name="Ma J."/>
        </authorList>
    </citation>
    <scope>NUCLEOTIDE SEQUENCE [LARGE SCALE GENOMIC DNA]</scope>
    <source>
        <strain evidence="4">JCM 4738</strain>
    </source>
</reference>
<dbReference type="EMBL" id="BMVP01000005">
    <property type="protein sequence ID" value="GHB60941.1"/>
    <property type="molecule type" value="Genomic_DNA"/>
</dbReference>
<sequence>MNGTTLRRISLSVTATAAGLLLAACGGGGAAPTTSRPAFGAADVTFAQQMIPHHQQAVDMAALADGRAADPEVKTLAAAIRSAQDPEIRTMKSWLAAWGKPESGGAMPGMNHGSGAHEGSGMSGMMSDQDMQDLDAAKGNGFDKKFARLMIAHHNGAIEMARAEQKDGRNPTAKRLADEVVKNQSAEVEQLNKILARL</sequence>
<accession>A0ABQ3EVQ1</accession>
<evidence type="ECO:0000313" key="4">
    <source>
        <dbReference type="Proteomes" id="UP000642673"/>
    </source>
</evidence>
<evidence type="ECO:0000313" key="3">
    <source>
        <dbReference type="EMBL" id="GHB60941.1"/>
    </source>
</evidence>